<dbReference type="PANTHER" id="PTHR34821:SF3">
    <property type="entry name" value="MEMBRANE PROTEIN"/>
    <property type="match status" value="1"/>
</dbReference>
<dbReference type="Proteomes" id="UP000579281">
    <property type="component" value="Unassembled WGS sequence"/>
</dbReference>
<dbReference type="PANTHER" id="PTHR34821">
    <property type="entry name" value="INNER MEMBRANE PROTEIN YDCZ"/>
    <property type="match status" value="1"/>
</dbReference>
<dbReference type="InterPro" id="IPR006750">
    <property type="entry name" value="YdcZ"/>
</dbReference>
<protein>
    <submittedName>
        <fullName evidence="2">Transporter family-2 protein</fullName>
    </submittedName>
</protein>
<keyword evidence="1" id="KW-1133">Transmembrane helix</keyword>
<gene>
    <name evidence="2" type="ORF">HNQ80_004478</name>
</gene>
<dbReference type="RefSeq" id="WP_184312803.1">
    <property type="nucleotide sequence ID" value="NZ_JACHEN010000036.1"/>
</dbReference>
<dbReference type="Pfam" id="PF04657">
    <property type="entry name" value="DMT_YdcZ"/>
    <property type="match status" value="1"/>
</dbReference>
<accession>A0A841KXF5</accession>
<comment type="caution">
    <text evidence="2">The sequence shown here is derived from an EMBL/GenBank/DDBJ whole genome shotgun (WGS) entry which is preliminary data.</text>
</comment>
<dbReference type="AlphaFoldDB" id="A0A841KXF5"/>
<keyword evidence="3" id="KW-1185">Reference proteome</keyword>
<feature type="transmembrane region" description="Helical" evidence="1">
    <location>
        <begin position="122"/>
        <end position="140"/>
    </location>
</feature>
<evidence type="ECO:0000313" key="2">
    <source>
        <dbReference type="EMBL" id="MBB6218314.1"/>
    </source>
</evidence>
<keyword evidence="1" id="KW-0812">Transmembrane</keyword>
<proteinExistence type="predicted"/>
<dbReference type="EMBL" id="JACHEN010000036">
    <property type="protein sequence ID" value="MBB6218314.1"/>
    <property type="molecule type" value="Genomic_DNA"/>
</dbReference>
<organism evidence="2 3">
    <name type="scientific">Anaerosolibacter carboniphilus</name>
    <dbReference type="NCBI Taxonomy" id="1417629"/>
    <lineage>
        <taxon>Bacteria</taxon>
        <taxon>Bacillati</taxon>
        <taxon>Bacillota</taxon>
        <taxon>Clostridia</taxon>
        <taxon>Peptostreptococcales</taxon>
        <taxon>Thermotaleaceae</taxon>
        <taxon>Anaerosolibacter</taxon>
    </lineage>
</organism>
<sequence>MGIVYSIVGGILVSLQSIFNTRVSERIGLWETTTVVHGIGFVFSLLMLLFWREGNMGKIAEVKKLYLVGGAFGVLIVYCVMRGIGLSGPTLAIGTLLVAQLIATVCIDTFGLFGAEKIAFHFSKPLGIVLMIAGVVIFKVKG</sequence>
<feature type="transmembrane region" description="Helical" evidence="1">
    <location>
        <begin position="65"/>
        <end position="85"/>
    </location>
</feature>
<feature type="transmembrane region" description="Helical" evidence="1">
    <location>
        <begin position="91"/>
        <end position="115"/>
    </location>
</feature>
<reference evidence="2 3" key="1">
    <citation type="submission" date="2020-08" db="EMBL/GenBank/DDBJ databases">
        <title>Genomic Encyclopedia of Type Strains, Phase IV (KMG-IV): sequencing the most valuable type-strain genomes for metagenomic binning, comparative biology and taxonomic classification.</title>
        <authorList>
            <person name="Goeker M."/>
        </authorList>
    </citation>
    <scope>NUCLEOTIDE SEQUENCE [LARGE SCALE GENOMIC DNA]</scope>
    <source>
        <strain evidence="2 3">DSM 103526</strain>
    </source>
</reference>
<dbReference type="GO" id="GO:0005886">
    <property type="term" value="C:plasma membrane"/>
    <property type="evidence" value="ECO:0007669"/>
    <property type="project" value="TreeGrafter"/>
</dbReference>
<keyword evidence="1" id="KW-0472">Membrane</keyword>
<feature type="transmembrane region" description="Helical" evidence="1">
    <location>
        <begin position="35"/>
        <end position="53"/>
    </location>
</feature>
<name>A0A841KXF5_9FIRM</name>
<evidence type="ECO:0000313" key="3">
    <source>
        <dbReference type="Proteomes" id="UP000579281"/>
    </source>
</evidence>
<evidence type="ECO:0000256" key="1">
    <source>
        <dbReference type="SAM" id="Phobius"/>
    </source>
</evidence>